<dbReference type="AlphaFoldDB" id="A0A8J3BW03"/>
<dbReference type="GO" id="GO:0016706">
    <property type="term" value="F:2-oxoglutarate-dependent dioxygenase activity"/>
    <property type="evidence" value="ECO:0007669"/>
    <property type="project" value="UniProtKB-ARBA"/>
</dbReference>
<dbReference type="SUPFAM" id="SSF51197">
    <property type="entry name" value="Clavaminate synthase-like"/>
    <property type="match status" value="1"/>
</dbReference>
<protein>
    <recommendedName>
        <fullName evidence="4">Phytanoyl-CoA dioxygenase (PhyH)</fullName>
    </recommendedName>
</protein>
<reference evidence="2" key="2">
    <citation type="submission" date="2020-09" db="EMBL/GenBank/DDBJ databases">
        <authorList>
            <person name="Sun Q."/>
            <person name="Zhou Y."/>
        </authorList>
    </citation>
    <scope>NUCLEOTIDE SEQUENCE</scope>
    <source>
        <strain evidence="2">CGMCC 4.7299</strain>
    </source>
</reference>
<dbReference type="Gene3D" id="2.60.120.620">
    <property type="entry name" value="q2cbj1_9rhob like domain"/>
    <property type="match status" value="1"/>
</dbReference>
<accession>A0A8J3BW03</accession>
<feature type="region of interest" description="Disordered" evidence="1">
    <location>
        <begin position="139"/>
        <end position="160"/>
    </location>
</feature>
<dbReference type="InterPro" id="IPR008775">
    <property type="entry name" value="Phytyl_CoA_dOase-like"/>
</dbReference>
<evidence type="ECO:0000313" key="2">
    <source>
        <dbReference type="EMBL" id="GGK72478.1"/>
    </source>
</evidence>
<proteinExistence type="predicted"/>
<dbReference type="Pfam" id="PF05721">
    <property type="entry name" value="PhyH"/>
    <property type="match status" value="1"/>
</dbReference>
<dbReference type="PANTHER" id="PTHR20883">
    <property type="entry name" value="PHYTANOYL-COA DIOXYGENASE DOMAIN CONTAINING 1"/>
    <property type="match status" value="1"/>
</dbReference>
<name>A0A8J3BW03_9ACTN</name>
<evidence type="ECO:0000256" key="1">
    <source>
        <dbReference type="SAM" id="MobiDB-lite"/>
    </source>
</evidence>
<evidence type="ECO:0000313" key="3">
    <source>
        <dbReference type="Proteomes" id="UP000656042"/>
    </source>
</evidence>
<sequence length="239" mass="26615">MTVVPKLLAKKVRQVGYAEWPAFASAEQCTLLRRATASLTSSEHAHRYPRSTRVWDLHQFDSVFIDVVAHAGLAGILDDLLGEYYLLSDYSLNVVNPEQPVDDWHIDYPYNEMHEIVAGGVLGVQCVLALDPFTEKNGATRMAPGTHRRPQRPADPWPTSSEAFIAEPGTLLIMAASTWHRSGYNSSGRPRAALLLSFVERWIKPLSDPLPPGAWTHDQRLQKMLGLQRPAETINGVPL</sequence>
<dbReference type="EMBL" id="BMMX01000001">
    <property type="protein sequence ID" value="GGK72478.1"/>
    <property type="molecule type" value="Genomic_DNA"/>
</dbReference>
<keyword evidence="3" id="KW-1185">Reference proteome</keyword>
<reference evidence="2" key="1">
    <citation type="journal article" date="2014" name="Int. J. Syst. Evol. Microbiol.">
        <title>Complete genome sequence of Corynebacterium casei LMG S-19264T (=DSM 44701T), isolated from a smear-ripened cheese.</title>
        <authorList>
            <consortium name="US DOE Joint Genome Institute (JGI-PGF)"/>
            <person name="Walter F."/>
            <person name="Albersmeier A."/>
            <person name="Kalinowski J."/>
            <person name="Ruckert C."/>
        </authorList>
    </citation>
    <scope>NUCLEOTIDE SEQUENCE</scope>
    <source>
        <strain evidence="2">CGMCC 4.7299</strain>
    </source>
</reference>
<dbReference type="GO" id="GO:0005506">
    <property type="term" value="F:iron ion binding"/>
    <property type="evidence" value="ECO:0007669"/>
    <property type="project" value="UniProtKB-ARBA"/>
</dbReference>
<dbReference type="PANTHER" id="PTHR20883:SF48">
    <property type="entry name" value="ECTOINE DIOXYGENASE"/>
    <property type="match status" value="1"/>
</dbReference>
<dbReference type="Proteomes" id="UP000656042">
    <property type="component" value="Unassembled WGS sequence"/>
</dbReference>
<organism evidence="2 3">
    <name type="scientific">Mangrovihabitans endophyticus</name>
    <dbReference type="NCBI Taxonomy" id="1751298"/>
    <lineage>
        <taxon>Bacteria</taxon>
        <taxon>Bacillati</taxon>
        <taxon>Actinomycetota</taxon>
        <taxon>Actinomycetes</taxon>
        <taxon>Micromonosporales</taxon>
        <taxon>Micromonosporaceae</taxon>
        <taxon>Mangrovihabitans</taxon>
    </lineage>
</organism>
<evidence type="ECO:0008006" key="4">
    <source>
        <dbReference type="Google" id="ProtNLM"/>
    </source>
</evidence>
<comment type="caution">
    <text evidence="2">The sequence shown here is derived from an EMBL/GenBank/DDBJ whole genome shotgun (WGS) entry which is preliminary data.</text>
</comment>
<dbReference type="RefSeq" id="WP_189077166.1">
    <property type="nucleotide sequence ID" value="NZ_BMMX01000001.1"/>
</dbReference>
<gene>
    <name evidence="2" type="ORF">GCM10012284_02850</name>
</gene>